<evidence type="ECO:0000313" key="1">
    <source>
        <dbReference type="EMBL" id="VDN29658.1"/>
    </source>
</evidence>
<dbReference type="GO" id="GO:0003676">
    <property type="term" value="F:nucleic acid binding"/>
    <property type="evidence" value="ECO:0007669"/>
    <property type="project" value="InterPro"/>
</dbReference>
<dbReference type="GO" id="GO:0006259">
    <property type="term" value="P:DNA metabolic process"/>
    <property type="evidence" value="ECO:0007669"/>
    <property type="project" value="UniProtKB-ARBA"/>
</dbReference>
<reference evidence="3" key="1">
    <citation type="submission" date="2016-06" db="UniProtKB">
        <authorList>
            <consortium name="WormBaseParasite"/>
        </authorList>
    </citation>
    <scope>IDENTIFICATION</scope>
</reference>
<dbReference type="InterPro" id="IPR043502">
    <property type="entry name" value="DNA/RNA_pol_sf"/>
</dbReference>
<dbReference type="Proteomes" id="UP000271098">
    <property type="component" value="Unassembled WGS sequence"/>
</dbReference>
<evidence type="ECO:0000313" key="3">
    <source>
        <dbReference type="WBParaSite" id="GPUH_0001738201-mRNA-1"/>
    </source>
</evidence>
<dbReference type="InterPro" id="IPR008042">
    <property type="entry name" value="Retrotrans_Pao"/>
</dbReference>
<dbReference type="PANTHER" id="PTHR47331:SF4">
    <property type="entry name" value="PEPTIDASE S1 DOMAIN-CONTAINING PROTEIN"/>
    <property type="match status" value="1"/>
</dbReference>
<name>A0A183E8R9_9BILA</name>
<sequence>MKETTKIRMVFDASAKTNIRKSLNDLLYRGPVLLNDLVEILLRFRPMEIAIICDIEKVYHQLALNEKDQDVTRFLWLKNVDDLTEGKNLIIFPFRRVPIGVVSSTFLLAAGIKHHLQSMPSNVAKELERNLYVDNAILEAENPQEANSKCKELKEIFKKAQMNMREFLSNPIQFNKSIPESDRKKEQLTKVLGIMWNSTTDTLCVRLPNIEGEVMKRKILQGIASIFDPLGLISPAILPAKVLLQNFWRKNYRWDDKINAEEASEWERIIKEWKNACIEIPRKAATKKDLKEIHFFTDVSLHAYATAVYVRSRSQKETSCSLVFAKTRLCPVKGTTIPRAELLAVLIGIRAMQFVNKQLNLQNIPAYLWTDSMCVLKWIRNHARMQPRFIQNRLEEIRKANIRFKYVSSKDNPADIASRETQINMLKKDALW</sequence>
<dbReference type="WBParaSite" id="GPUH_0001738201-mRNA-1">
    <property type="protein sequence ID" value="GPUH_0001738201-mRNA-1"/>
    <property type="gene ID" value="GPUH_0001738201"/>
</dbReference>
<dbReference type="Gene3D" id="3.30.70.270">
    <property type="match status" value="1"/>
</dbReference>
<dbReference type="Gene3D" id="3.10.10.10">
    <property type="entry name" value="HIV Type 1 Reverse Transcriptase, subunit A, domain 1"/>
    <property type="match status" value="1"/>
</dbReference>
<dbReference type="Pfam" id="PF05380">
    <property type="entry name" value="Peptidase_A17"/>
    <property type="match status" value="1"/>
</dbReference>
<dbReference type="Gene3D" id="3.30.420.10">
    <property type="entry name" value="Ribonuclease H-like superfamily/Ribonuclease H"/>
    <property type="match status" value="1"/>
</dbReference>
<dbReference type="AlphaFoldDB" id="A0A183E8R9"/>
<dbReference type="InterPro" id="IPR036397">
    <property type="entry name" value="RNaseH_sf"/>
</dbReference>
<gene>
    <name evidence="1" type="ORF">GPUH_LOCUS17360</name>
</gene>
<dbReference type="PANTHER" id="PTHR47331">
    <property type="entry name" value="PHD-TYPE DOMAIN-CONTAINING PROTEIN"/>
    <property type="match status" value="1"/>
</dbReference>
<proteinExistence type="predicted"/>
<dbReference type="InterPro" id="IPR043128">
    <property type="entry name" value="Rev_trsase/Diguanyl_cyclase"/>
</dbReference>
<organism evidence="3">
    <name type="scientific">Gongylonema pulchrum</name>
    <dbReference type="NCBI Taxonomy" id="637853"/>
    <lineage>
        <taxon>Eukaryota</taxon>
        <taxon>Metazoa</taxon>
        <taxon>Ecdysozoa</taxon>
        <taxon>Nematoda</taxon>
        <taxon>Chromadorea</taxon>
        <taxon>Rhabditida</taxon>
        <taxon>Spirurina</taxon>
        <taxon>Spiruromorpha</taxon>
        <taxon>Spiruroidea</taxon>
        <taxon>Gongylonematidae</taxon>
        <taxon>Gongylonema</taxon>
    </lineage>
</organism>
<protein>
    <submittedName>
        <fullName evidence="3">Reverse transcriptase domain-containing protein</fullName>
    </submittedName>
</protein>
<dbReference type="SUPFAM" id="SSF56672">
    <property type="entry name" value="DNA/RNA polymerases"/>
    <property type="match status" value="1"/>
</dbReference>
<evidence type="ECO:0000313" key="2">
    <source>
        <dbReference type="Proteomes" id="UP000271098"/>
    </source>
</evidence>
<dbReference type="EMBL" id="UYRT01085073">
    <property type="protein sequence ID" value="VDN29658.1"/>
    <property type="molecule type" value="Genomic_DNA"/>
</dbReference>
<accession>A0A183E8R9</accession>
<keyword evidence="2" id="KW-1185">Reference proteome</keyword>
<reference evidence="1 2" key="2">
    <citation type="submission" date="2018-11" db="EMBL/GenBank/DDBJ databases">
        <authorList>
            <consortium name="Pathogen Informatics"/>
        </authorList>
    </citation>
    <scope>NUCLEOTIDE SEQUENCE [LARGE SCALE GENOMIC DNA]</scope>
</reference>
<dbReference type="OrthoDB" id="429521at2759"/>